<keyword evidence="7" id="KW-0963">Cytoplasm</keyword>
<dbReference type="PANTHER" id="PTHR24421">
    <property type="entry name" value="NITRATE/NITRITE SENSOR PROTEIN NARX-RELATED"/>
    <property type="match status" value="1"/>
</dbReference>
<dbReference type="AlphaFoldDB" id="I2NBE9"/>
<dbReference type="GO" id="GO:0051539">
    <property type="term" value="F:4 iron, 4 sulfur cluster binding"/>
    <property type="evidence" value="ECO:0007669"/>
    <property type="project" value="UniProtKB-KW"/>
</dbReference>
<dbReference type="GO" id="GO:0000155">
    <property type="term" value="F:phosphorelay sensor kinase activity"/>
    <property type="evidence" value="ECO:0007669"/>
    <property type="project" value="InterPro"/>
</dbReference>
<dbReference type="Pfam" id="PF07730">
    <property type="entry name" value="HisKA_3"/>
    <property type="match status" value="1"/>
</dbReference>
<dbReference type="InterPro" id="IPR036890">
    <property type="entry name" value="HATPase_C_sf"/>
</dbReference>
<evidence type="ECO:0000256" key="17">
    <source>
        <dbReference type="ARBA" id="ARBA00024827"/>
    </source>
</evidence>
<reference evidence="19 20" key="1">
    <citation type="journal article" date="2012" name="J. Bacteriol.">
        <title>Draft genome of Streptomyces tsukubaensis NRRL 18488, the producer of the clinically important immunosuppressant tacrolimus (FK506).</title>
        <authorList>
            <person name="Barreiro C."/>
            <person name="Prieto C."/>
            <person name="Sola-Landa A."/>
            <person name="Solera E."/>
            <person name="Martinez-Castro M."/>
            <person name="Perez-Redondo R."/>
            <person name="Garcia-Estrada C."/>
            <person name="Aparicio J.F."/>
            <person name="Fernandez-Martinez L.T."/>
            <person name="Santos-Aberturas J."/>
            <person name="Salehi-Najafabadi Z."/>
            <person name="Rodriguez-Garcia A."/>
            <person name="Tauch A."/>
            <person name="Martin J.F."/>
        </authorList>
    </citation>
    <scope>NUCLEOTIDE SEQUENCE [LARGE SCALE GENOMIC DNA]</scope>
    <source>
        <strain evidence="20">DSM 42081 / NBRC 108919 / NRRL 18488 / 9993</strain>
    </source>
</reference>
<keyword evidence="12 19" id="KW-0418">Kinase</keyword>
<keyword evidence="14" id="KW-0408">Iron</keyword>
<evidence type="ECO:0000256" key="1">
    <source>
        <dbReference type="ARBA" id="ARBA00000085"/>
    </source>
</evidence>
<sequence>MTSPPTVVPWIPPVLYGTVLSGGLYHAAVSDGPVHLGRTAGFATGLVLLLGIEAVERRHRPPTVPTAPARLAAALLAVRLALFAAVAVLDASGVSRALFVLVPFTARLALGRRAGLVSAAGCAALLVGGCTVWVPGWWVRPDYVSDLLMLGLGLALALSMASVAVREQQGRARLEGVLAELAASHERLSHYALRVAELSTAAERNRVARDIHDSLGHHLTAIAVQLEKAEVFRDRDPQASAQAVSDARWSAGRALTEVRESVGALREARPFSLDRALSDLARHLGDDRLTVTLHTTGDEAGYDAGSLTALYRSAQEALTNAWRHGRATRIDVTADYGESTARLTVTDNGRGFAGTPAGRADGSGFGIRGLRERVELLGGSVDIGARPAAGTVVTVTVPRVPPAPVSTG</sequence>
<keyword evidence="6" id="KW-0004">4Fe-4S</keyword>
<dbReference type="GO" id="GO:0005737">
    <property type="term" value="C:cytoplasm"/>
    <property type="evidence" value="ECO:0007669"/>
    <property type="project" value="UniProtKB-SubCell"/>
</dbReference>
<proteinExistence type="predicted"/>
<evidence type="ECO:0000256" key="18">
    <source>
        <dbReference type="ARBA" id="ARBA00030800"/>
    </source>
</evidence>
<dbReference type="Pfam" id="PF02518">
    <property type="entry name" value="HATPase_c"/>
    <property type="match status" value="1"/>
</dbReference>
<dbReference type="GO" id="GO:0016020">
    <property type="term" value="C:membrane"/>
    <property type="evidence" value="ECO:0007669"/>
    <property type="project" value="InterPro"/>
</dbReference>
<evidence type="ECO:0000313" key="20">
    <source>
        <dbReference type="Proteomes" id="UP000005940"/>
    </source>
</evidence>
<protein>
    <recommendedName>
        <fullName evidence="5">Oxygen sensor histidine kinase NreB</fullName>
        <ecNumber evidence="4">2.7.13.3</ecNumber>
    </recommendedName>
    <alternativeName>
        <fullName evidence="18">Nitrogen regulation protein B</fullName>
    </alternativeName>
</protein>
<evidence type="ECO:0000256" key="2">
    <source>
        <dbReference type="ARBA" id="ARBA00001966"/>
    </source>
</evidence>
<evidence type="ECO:0000256" key="8">
    <source>
        <dbReference type="ARBA" id="ARBA00022553"/>
    </source>
</evidence>
<dbReference type="EMBL" id="CP029159">
    <property type="protein sequence ID" value="QKM66001.1"/>
    <property type="molecule type" value="Genomic_DNA"/>
</dbReference>
<dbReference type="InterPro" id="IPR005467">
    <property type="entry name" value="His_kinase_dom"/>
</dbReference>
<evidence type="ECO:0000256" key="4">
    <source>
        <dbReference type="ARBA" id="ARBA00012438"/>
    </source>
</evidence>
<comment type="function">
    <text evidence="17">Member of the two-component regulatory system NreB/NreC involved in the control of dissimilatory nitrate/nitrite reduction in response to oxygen. NreB functions as a direct oxygen sensor histidine kinase which is autophosphorylated, in the absence of oxygen, probably at the conserved histidine residue, and transfers its phosphate group probably to a conserved aspartate residue of NreC. NreB/NreC activates the expression of the nitrate (narGHJI) and nitrite (nir) reductase operons, as well as the putative nitrate transporter gene narT.</text>
</comment>
<evidence type="ECO:0000256" key="12">
    <source>
        <dbReference type="ARBA" id="ARBA00022777"/>
    </source>
</evidence>
<dbReference type="SMART" id="SM00387">
    <property type="entry name" value="HATPase_c"/>
    <property type="match status" value="1"/>
</dbReference>
<dbReference type="PANTHER" id="PTHR24421:SF10">
    <property type="entry name" value="NITRATE_NITRITE SENSOR PROTEIN NARQ"/>
    <property type="match status" value="1"/>
</dbReference>
<dbReference type="InterPro" id="IPR050482">
    <property type="entry name" value="Sensor_HK_TwoCompSys"/>
</dbReference>
<evidence type="ECO:0000256" key="14">
    <source>
        <dbReference type="ARBA" id="ARBA00023004"/>
    </source>
</evidence>
<organism evidence="19 20">
    <name type="scientific">Streptomyces tsukubensis (strain DSM 42081 / NBRC 108919 / NRRL 18488 / 9993)</name>
    <dbReference type="NCBI Taxonomy" id="1114943"/>
    <lineage>
        <taxon>Bacteria</taxon>
        <taxon>Bacillati</taxon>
        <taxon>Actinomycetota</taxon>
        <taxon>Actinomycetes</taxon>
        <taxon>Kitasatosporales</taxon>
        <taxon>Streptomycetaceae</taxon>
        <taxon>Streptomyces</taxon>
    </lineage>
</organism>
<accession>I2NBE9</accession>
<dbReference type="CDD" id="cd16917">
    <property type="entry name" value="HATPase_UhpB-NarQ-NarX-like"/>
    <property type="match status" value="1"/>
</dbReference>
<dbReference type="GO" id="GO:0046983">
    <property type="term" value="F:protein dimerization activity"/>
    <property type="evidence" value="ECO:0007669"/>
    <property type="project" value="InterPro"/>
</dbReference>
<evidence type="ECO:0000256" key="11">
    <source>
        <dbReference type="ARBA" id="ARBA00022741"/>
    </source>
</evidence>
<comment type="catalytic activity">
    <reaction evidence="1">
        <text>ATP + protein L-histidine = ADP + protein N-phospho-L-histidine.</text>
        <dbReference type="EC" id="2.7.13.3"/>
    </reaction>
</comment>
<gene>
    <name evidence="19" type="ORF">STSU_001325</name>
</gene>
<keyword evidence="15" id="KW-0902">Two-component regulatory system</keyword>
<comment type="cofactor">
    <cofactor evidence="2">
        <name>[4Fe-4S] cluster</name>
        <dbReference type="ChEBI" id="CHEBI:49883"/>
    </cofactor>
</comment>
<dbReference type="PRINTS" id="PR00344">
    <property type="entry name" value="BCTRLSENSOR"/>
</dbReference>
<evidence type="ECO:0000256" key="16">
    <source>
        <dbReference type="ARBA" id="ARBA00023014"/>
    </source>
</evidence>
<dbReference type="InterPro" id="IPR011712">
    <property type="entry name" value="Sig_transdc_His_kin_sub3_dim/P"/>
</dbReference>
<evidence type="ECO:0000256" key="9">
    <source>
        <dbReference type="ARBA" id="ARBA00022679"/>
    </source>
</evidence>
<keyword evidence="8" id="KW-0597">Phosphoprotein</keyword>
<evidence type="ECO:0000313" key="19">
    <source>
        <dbReference type="EMBL" id="QKM66001.1"/>
    </source>
</evidence>
<evidence type="ECO:0000256" key="3">
    <source>
        <dbReference type="ARBA" id="ARBA00004496"/>
    </source>
</evidence>
<dbReference type="Gene3D" id="1.20.5.1930">
    <property type="match status" value="1"/>
</dbReference>
<name>I2NBE9_STRT9</name>
<dbReference type="InterPro" id="IPR003594">
    <property type="entry name" value="HATPase_dom"/>
</dbReference>
<dbReference type="SUPFAM" id="SSF55874">
    <property type="entry name" value="ATPase domain of HSP90 chaperone/DNA topoisomerase II/histidine kinase"/>
    <property type="match status" value="1"/>
</dbReference>
<evidence type="ECO:0000256" key="6">
    <source>
        <dbReference type="ARBA" id="ARBA00022485"/>
    </source>
</evidence>
<keyword evidence="9" id="KW-0808">Transferase</keyword>
<dbReference type="PROSITE" id="PS50109">
    <property type="entry name" value="HIS_KIN"/>
    <property type="match status" value="1"/>
</dbReference>
<keyword evidence="11" id="KW-0547">Nucleotide-binding</keyword>
<dbReference type="GO" id="GO:0005524">
    <property type="term" value="F:ATP binding"/>
    <property type="evidence" value="ECO:0007669"/>
    <property type="project" value="UniProtKB-KW"/>
</dbReference>
<dbReference type="RefSeq" id="WP_006344790.1">
    <property type="nucleotide sequence ID" value="NZ_CP029159.1"/>
</dbReference>
<dbReference type="InterPro" id="IPR004358">
    <property type="entry name" value="Sig_transdc_His_kin-like_C"/>
</dbReference>
<comment type="subcellular location">
    <subcellularLocation>
        <location evidence="3">Cytoplasm</location>
    </subcellularLocation>
</comment>
<dbReference type="GO" id="GO:0046872">
    <property type="term" value="F:metal ion binding"/>
    <property type="evidence" value="ECO:0007669"/>
    <property type="project" value="UniProtKB-KW"/>
</dbReference>
<dbReference type="Proteomes" id="UP000005940">
    <property type="component" value="Chromosome"/>
</dbReference>
<keyword evidence="10" id="KW-0479">Metal-binding</keyword>
<evidence type="ECO:0000256" key="5">
    <source>
        <dbReference type="ARBA" id="ARBA00017322"/>
    </source>
</evidence>
<evidence type="ECO:0000256" key="7">
    <source>
        <dbReference type="ARBA" id="ARBA00022490"/>
    </source>
</evidence>
<dbReference type="Gene3D" id="3.30.565.10">
    <property type="entry name" value="Histidine kinase-like ATPase, C-terminal domain"/>
    <property type="match status" value="1"/>
</dbReference>
<evidence type="ECO:0000256" key="13">
    <source>
        <dbReference type="ARBA" id="ARBA00022840"/>
    </source>
</evidence>
<keyword evidence="13" id="KW-0067">ATP-binding</keyword>
<evidence type="ECO:0000256" key="10">
    <source>
        <dbReference type="ARBA" id="ARBA00022723"/>
    </source>
</evidence>
<keyword evidence="20" id="KW-1185">Reference proteome</keyword>
<keyword evidence="16" id="KW-0411">Iron-sulfur</keyword>
<evidence type="ECO:0000256" key="15">
    <source>
        <dbReference type="ARBA" id="ARBA00023012"/>
    </source>
</evidence>
<dbReference type="EC" id="2.7.13.3" evidence="4"/>